<evidence type="ECO:0000313" key="2">
    <source>
        <dbReference type="EMBL" id="SEA47725.1"/>
    </source>
</evidence>
<feature type="transmembrane region" description="Helical" evidence="1">
    <location>
        <begin position="722"/>
        <end position="743"/>
    </location>
</feature>
<dbReference type="SUPFAM" id="SSF82866">
    <property type="entry name" value="Multidrug efflux transporter AcrB transmembrane domain"/>
    <property type="match status" value="2"/>
</dbReference>
<feature type="transmembrane region" description="Helical" evidence="1">
    <location>
        <begin position="1237"/>
        <end position="1263"/>
    </location>
</feature>
<dbReference type="GO" id="GO:0005886">
    <property type="term" value="C:plasma membrane"/>
    <property type="evidence" value="ECO:0007669"/>
    <property type="project" value="TreeGrafter"/>
</dbReference>
<feature type="transmembrane region" description="Helical" evidence="1">
    <location>
        <begin position="604"/>
        <end position="624"/>
    </location>
</feature>
<feature type="transmembrane region" description="Helical" evidence="1">
    <location>
        <begin position="1317"/>
        <end position="1346"/>
    </location>
</feature>
<dbReference type="EMBL" id="FNRM01000003">
    <property type="protein sequence ID" value="SEA47725.1"/>
    <property type="molecule type" value="Genomic_DNA"/>
</dbReference>
<feature type="transmembrane region" description="Helical" evidence="1">
    <location>
        <begin position="755"/>
        <end position="775"/>
    </location>
</feature>
<dbReference type="STRING" id="152573.SAMN04488051_103370"/>
<dbReference type="Gene3D" id="3.30.70.1320">
    <property type="entry name" value="Multidrug efflux transporter AcrB pore domain like"/>
    <property type="match status" value="2"/>
</dbReference>
<feature type="transmembrane region" description="Helical" evidence="1">
    <location>
        <begin position="570"/>
        <end position="592"/>
    </location>
</feature>
<feature type="transmembrane region" description="Helical" evidence="1">
    <location>
        <begin position="530"/>
        <end position="550"/>
    </location>
</feature>
<feature type="transmembrane region" description="Helical" evidence="1">
    <location>
        <begin position="630"/>
        <end position="649"/>
    </location>
</feature>
<feature type="transmembrane region" description="Helical" evidence="1">
    <location>
        <begin position="459"/>
        <end position="478"/>
    </location>
</feature>
<gene>
    <name evidence="2" type="ORF">SAMN04488051_103370</name>
</gene>
<dbReference type="GO" id="GO:0042910">
    <property type="term" value="F:xenobiotic transmembrane transporter activity"/>
    <property type="evidence" value="ECO:0007669"/>
    <property type="project" value="TreeGrafter"/>
</dbReference>
<feature type="transmembrane region" description="Helical" evidence="1">
    <location>
        <begin position="688"/>
        <end position="710"/>
    </location>
</feature>
<keyword evidence="1" id="KW-1133">Transmembrane helix</keyword>
<keyword evidence="1" id="KW-0812">Transmembrane</keyword>
<feature type="transmembrane region" description="Helical" evidence="1">
    <location>
        <begin position="1165"/>
        <end position="1184"/>
    </location>
</feature>
<keyword evidence="1" id="KW-0472">Membrane</keyword>
<proteinExistence type="predicted"/>
<dbReference type="PANTHER" id="PTHR32063:SF19">
    <property type="entry name" value="CATION EFFLUX SYSTEM PROTEIN CUSA"/>
    <property type="match status" value="1"/>
</dbReference>
<dbReference type="SUPFAM" id="SSF82693">
    <property type="entry name" value="Multidrug efflux transporter AcrB pore domain, PN1, PN2, PC1 and PC2 subdomains"/>
    <property type="match status" value="2"/>
</dbReference>
<dbReference type="Gene3D" id="3.30.70.1440">
    <property type="entry name" value="Multidrug efflux transporter AcrB pore domain"/>
    <property type="match status" value="1"/>
</dbReference>
<keyword evidence="3" id="KW-1185">Reference proteome</keyword>
<feature type="transmembrane region" description="Helical" evidence="1">
    <location>
        <begin position="484"/>
        <end position="509"/>
    </location>
</feature>
<reference evidence="2 3" key="1">
    <citation type="submission" date="2016-10" db="EMBL/GenBank/DDBJ databases">
        <authorList>
            <person name="de Groot N.N."/>
        </authorList>
    </citation>
    <scope>NUCLEOTIDE SEQUENCE [LARGE SCALE GENOMIC DNA]</scope>
    <source>
        <strain evidence="2 3">CGMCC 1.3430</strain>
    </source>
</reference>
<organism evidence="2 3">
    <name type="scientific">Alkalimonas amylolytica</name>
    <dbReference type="NCBI Taxonomy" id="152573"/>
    <lineage>
        <taxon>Bacteria</taxon>
        <taxon>Pseudomonadati</taxon>
        <taxon>Pseudomonadota</taxon>
        <taxon>Gammaproteobacteria</taxon>
        <taxon>Alkalimonas</taxon>
    </lineage>
</organism>
<dbReference type="Gene3D" id="3.30.2090.10">
    <property type="entry name" value="Multidrug efflux transporter AcrB TolC docking domain, DN and DC subdomains"/>
    <property type="match status" value="2"/>
</dbReference>
<feature type="transmembrane region" description="Helical" evidence="1">
    <location>
        <begin position="36"/>
        <end position="57"/>
    </location>
</feature>
<feature type="transmembrane region" description="Helical" evidence="1">
    <location>
        <begin position="1293"/>
        <end position="1311"/>
    </location>
</feature>
<dbReference type="SUPFAM" id="SSF82714">
    <property type="entry name" value="Multidrug efflux transporter AcrB TolC docking domain, DN and DC subdomains"/>
    <property type="match status" value="2"/>
</dbReference>
<feature type="transmembrane region" description="Helical" evidence="1">
    <location>
        <begin position="1191"/>
        <end position="1217"/>
    </location>
</feature>
<protein>
    <submittedName>
        <fullName evidence="2">AcrB/AcrD/AcrF family protein</fullName>
    </submittedName>
</protein>
<dbReference type="Pfam" id="PF00873">
    <property type="entry name" value="ACR_tran"/>
    <property type="match status" value="4"/>
</dbReference>
<feature type="transmembrane region" description="Helical" evidence="1">
    <location>
        <begin position="435"/>
        <end position="452"/>
    </location>
</feature>
<dbReference type="InterPro" id="IPR027463">
    <property type="entry name" value="AcrB_DN_DC_subdom"/>
</dbReference>
<dbReference type="Gene3D" id="1.20.1640.10">
    <property type="entry name" value="Multidrug efflux transporter AcrB transmembrane domain"/>
    <property type="match status" value="3"/>
</dbReference>
<dbReference type="Proteomes" id="UP000198773">
    <property type="component" value="Unassembled WGS sequence"/>
</dbReference>
<dbReference type="InterPro" id="IPR001036">
    <property type="entry name" value="Acrflvin-R"/>
</dbReference>
<dbReference type="Gene3D" id="3.30.70.1430">
    <property type="entry name" value="Multidrug efflux transporter AcrB pore domain"/>
    <property type="match status" value="2"/>
</dbReference>
<evidence type="ECO:0000313" key="3">
    <source>
        <dbReference type="Proteomes" id="UP000198773"/>
    </source>
</evidence>
<evidence type="ECO:0000256" key="1">
    <source>
        <dbReference type="SAM" id="Phobius"/>
    </source>
</evidence>
<sequence length="1355" mass="149042">MHTDSETGTGSTDTVSTATASPWFDRLMQSCLQQKLLVLLMAGLLLVAGVAFAPFGWKTGMPLEPVAVDAIPNLGENQQIVFTDWPGRSPQDVEDQISYPLSVALMGVPGVKDVRSLSMFGFSNIAVIFDDSVEFYWSRTRLLEKLASLPADALPAGVQPTLGPDATALGQVFLYTLEGRDPAGNTTGGWDLDELRSVQDWYLRTGLLAAEGISEVASIGGYQREYQVEVDPDLLRIHRVTLAQVTSAVMAANLDVSAGSRELNGVEYLIRGVGFVKQLSDIEQAVVRLAPDNTPIRVADVARVQFGPAERRGALDVNGAEAVGGVVTVREGYNPRQAIANVKRRLEEVQRGLPAKAVIDWQQVTAAEVDAFARDWQLPAWQGRDPAVQADWLGFLRAQPTDSWPSWLTLSQLTVVPFYDRSELIDETLGTLQDALSQQLLVTVVVVLALLLHFRAALAVSLMLPMAVLLSFIAMKWLAVDANIVALAGIAIAIGTIVDMGIIVSENLLRQRQQQPELKAVDAVMQAGREVGPAILTAISTTVISFLPVFTMTGAEGKLFGPLAYTKTFVLLSAALLALTVLPVLLALLFRWRKADAWQAWQQHLLSSARWWLLAAFVLAAIWFGSGLLWLASLFYAAVLLWSGYRATLGDRLWSKLRQQFPLCRRIEQRLHAFDQQFSLPAAALWRLGHGLLVILVLLAAVSLLSQVWLPLGPLAGSLANWGFVTLLLAGVLGFFMLFLWGYPWLLAAFLRLKWLFLSVPLLVVGFGLTVWLGAQQTLGWLPGHWQHSDRWVDLTHRYPGLGREFMPALDEGAFLLMPSLMPHASIGEALAVLQQQDTAIAAIPEVRSVVGKIGRAETALDPAPLGMIETLIQYHSEFKTDAAGRRLAFRFDNRAGDFVRDKQGELIEDPRGRPYRQWREHIQSPDDIWQEIVRAAQLPGVTSAPKLQPIETRLLMLQTGMRAAMGVKLSAPDLATLDQLALELEQLLRQAPGVQAASVSAERIVGQPYLEIHPDRAAIARYGVSMQQVQQAIATAIGGMEAGRTVEGRERYGITVRYMRERRDSLEQLAEVLIDTASGYPVPLTQLAEIRYQRGPQMIRSENTFLTAYVTFGSLSGWAEVDVVDAVAAHLDAAIASGDWQLPAGASYSFAGSFEHQQRASQTLQWVIPLSLVLIFMLLYLQFKRVSTALMIFSSIAVAWSGGFIMLDLFAQPWFLNIDWFDTNLRSLFQLQSYHLSIAVWVGFLALFGIAVDDGVVMATYLKQQFSAAKPKSRSEVRALVMQAALKRIRPCLMTSATTMLALLPVLTATGRGADLMIPMAIPTLGGMLFVLLSVFMVPVLYAMVEERRLAQSR</sequence>
<name>A0A1H4BHN0_ALKAM</name>
<dbReference type="OrthoDB" id="9758297at2"/>
<dbReference type="PANTHER" id="PTHR32063">
    <property type="match status" value="1"/>
</dbReference>
<accession>A0A1H4BHN0</accession>